<proteinExistence type="predicted"/>
<dbReference type="Proteomes" id="UP000253034">
    <property type="component" value="Unassembled WGS sequence"/>
</dbReference>
<sequence>MLPLPRLDDESFEEIFGDARRQIPGLTLEWTDFNYHDPGITILQLLSWLKEMQQFYLDGIGDVHTVKYLKLLNHMPRKAQSAHTDVYLRDVEGDIILPRGTKFDAQGVVFETERPFFLPANTIECLQSFRGVRWEDITHILAERDGLSEYAFGEKPQNESELLIGFKKALPANSPLLLHIQLVEKKGLKRNAENGEEMYPLARLKWRYWTDGRWEDATVIRDETLGIIRDGYIELTMDEDIEASVQGECPHELYWVKCILNSCSYDTAPRLERISIHSVPVIQQNTLSEAVYFDGTGTDRQSLWMDSFLSITCSPEIQVLGKDGLWYTWHSFYVENNEDGWFRAVVVMPDENGSVPPAGVRNIRVIYTSNEMADKSIVAGSTGYPGQKYSIGVEGIVYESFELQIGVPSGDGMLWQDWVKTEDLLMQGSGDRSYSLDAGSGRITFGDGENGAIPCKGIDNISIISCRQSSGLRGNIKDGRINRVCTGGTDMEGILKGVVATNKRSAEGGMDEESTEEALLRLKEGFGRESRAVTAGDYENMVMNTPGLIICKARAIPGYRPEMGYLVKEESGSCITIAVKPYSDYTLRPELNEAYLYNIKRHLDRHRLITTEVHVIPPRYIGIHVSCVVEVKPYYKDIQKRLEDFLRKELDAVQGGRDFGQSIEYGDIYGRLELMDCVKHIIALSIEPRGADVIKKYGGDIEIPPHGLIYPEVIDIEIKE</sequence>
<dbReference type="AlphaFoldDB" id="A0A369APS3"/>
<dbReference type="EMBL" id="QPJT01000025">
    <property type="protein sequence ID" value="RCX11372.1"/>
    <property type="molecule type" value="Genomic_DNA"/>
</dbReference>
<comment type="caution">
    <text evidence="1">The sequence shown here is derived from an EMBL/GenBank/DDBJ whole genome shotgun (WGS) entry which is preliminary data.</text>
</comment>
<accession>A0A369APS3</accession>
<keyword evidence="2" id="KW-1185">Reference proteome</keyword>
<gene>
    <name evidence="1" type="ORF">DFR58_12518</name>
</gene>
<evidence type="ECO:0000313" key="2">
    <source>
        <dbReference type="Proteomes" id="UP000253034"/>
    </source>
</evidence>
<protein>
    <submittedName>
        <fullName evidence="1">Putative phage baseplate assembly protein</fullName>
    </submittedName>
</protein>
<dbReference type="RefSeq" id="WP_170138207.1">
    <property type="nucleotide sequence ID" value="NZ_QPJT01000025.1"/>
</dbReference>
<name>A0A369APS3_9FIRM</name>
<organism evidence="1 2">
    <name type="scientific">Anaerobacterium chartisolvens</name>
    <dbReference type="NCBI Taxonomy" id="1297424"/>
    <lineage>
        <taxon>Bacteria</taxon>
        <taxon>Bacillati</taxon>
        <taxon>Bacillota</taxon>
        <taxon>Clostridia</taxon>
        <taxon>Eubacteriales</taxon>
        <taxon>Oscillospiraceae</taxon>
        <taxon>Anaerobacterium</taxon>
    </lineage>
</organism>
<evidence type="ECO:0000313" key="1">
    <source>
        <dbReference type="EMBL" id="RCX11372.1"/>
    </source>
</evidence>
<reference evidence="1 2" key="1">
    <citation type="submission" date="2018-07" db="EMBL/GenBank/DDBJ databases">
        <title>Genomic Encyclopedia of Type Strains, Phase IV (KMG-IV): sequencing the most valuable type-strain genomes for metagenomic binning, comparative biology and taxonomic classification.</title>
        <authorList>
            <person name="Goeker M."/>
        </authorList>
    </citation>
    <scope>NUCLEOTIDE SEQUENCE [LARGE SCALE GENOMIC DNA]</scope>
    <source>
        <strain evidence="1 2">DSM 27016</strain>
    </source>
</reference>